<evidence type="ECO:0000256" key="2">
    <source>
        <dbReference type="ARBA" id="ARBA00022679"/>
    </source>
</evidence>
<dbReference type="InterPro" id="IPR036477">
    <property type="entry name" value="Formyl_transf_N_sf"/>
</dbReference>
<evidence type="ECO:0000256" key="4">
    <source>
        <dbReference type="HAMAP-Rule" id="MF_01930"/>
    </source>
</evidence>
<sequence>MTKIAVFASGNGSNFQAVSDACRGGSIDGEIVLAVCDKPGAYVETRAEKSEVPLFSFAPKNFESKAAFEKKIVGKLKEHGVELIVLAGYMRLIGDTLLQAYENRILNIHPSLLPAFPGLDAVGQALAAGVKVTGVTVHLVDSGMDTGPILAQKPVTIEQKDTRDDVEAKIREVEHQLYPETVQQWIETIKESDERCLNER</sequence>
<name>A0A2T4U727_9BACI</name>
<feature type="active site" description="Proton donor" evidence="4">
    <location>
        <position position="109"/>
    </location>
</feature>
<keyword evidence="7" id="KW-1185">Reference proteome</keyword>
<dbReference type="InterPro" id="IPR004607">
    <property type="entry name" value="GART"/>
</dbReference>
<comment type="catalytic activity">
    <reaction evidence="4">
        <text>N(1)-(5-phospho-beta-D-ribosyl)glycinamide + (6R)-10-formyltetrahydrofolate = N(2)-formyl-N(1)-(5-phospho-beta-D-ribosyl)glycinamide + (6S)-5,6,7,8-tetrahydrofolate + H(+)</text>
        <dbReference type="Rhea" id="RHEA:15053"/>
        <dbReference type="ChEBI" id="CHEBI:15378"/>
        <dbReference type="ChEBI" id="CHEBI:57453"/>
        <dbReference type="ChEBI" id="CHEBI:143788"/>
        <dbReference type="ChEBI" id="CHEBI:147286"/>
        <dbReference type="ChEBI" id="CHEBI:195366"/>
        <dbReference type="EC" id="2.1.2.2"/>
    </reaction>
</comment>
<dbReference type="EC" id="2.1.2.2" evidence="4"/>
<evidence type="ECO:0000256" key="1">
    <source>
        <dbReference type="ARBA" id="ARBA00005054"/>
    </source>
</evidence>
<dbReference type="Gene3D" id="3.40.50.170">
    <property type="entry name" value="Formyl transferase, N-terminal domain"/>
    <property type="match status" value="1"/>
</dbReference>
<dbReference type="Proteomes" id="UP000240509">
    <property type="component" value="Unassembled WGS sequence"/>
</dbReference>
<dbReference type="RefSeq" id="WP_107584588.1">
    <property type="nucleotide sequence ID" value="NZ_PZJJ01000009.1"/>
</dbReference>
<comment type="function">
    <text evidence="4">Catalyzes the transfer of a formyl group from 10-formyltetrahydrofolate to 5-phospho-ribosyl-glycinamide (GAR), producing 5-phospho-ribosyl-N-formylglycinamide (FGAR) and tetrahydrofolate.</text>
</comment>
<dbReference type="SUPFAM" id="SSF53328">
    <property type="entry name" value="Formyltransferase"/>
    <property type="match status" value="1"/>
</dbReference>
<evidence type="ECO:0000313" key="6">
    <source>
        <dbReference type="EMBL" id="PTL39201.1"/>
    </source>
</evidence>
<accession>A0A2T4U727</accession>
<dbReference type="GO" id="GO:0005829">
    <property type="term" value="C:cytosol"/>
    <property type="evidence" value="ECO:0007669"/>
    <property type="project" value="TreeGrafter"/>
</dbReference>
<feature type="binding site" evidence="4">
    <location>
        <begin position="90"/>
        <end position="93"/>
    </location>
    <ligand>
        <name>(6R)-10-formyltetrahydrofolate</name>
        <dbReference type="ChEBI" id="CHEBI:195366"/>
    </ligand>
</feature>
<dbReference type="InterPro" id="IPR002376">
    <property type="entry name" value="Formyl_transf_N"/>
</dbReference>
<dbReference type="AlphaFoldDB" id="A0A2T4U727"/>
<feature type="binding site" evidence="4">
    <location>
        <position position="65"/>
    </location>
    <ligand>
        <name>(6R)-10-formyltetrahydrofolate</name>
        <dbReference type="ChEBI" id="CHEBI:195366"/>
    </ligand>
</feature>
<dbReference type="GO" id="GO:0004644">
    <property type="term" value="F:phosphoribosylglycinamide formyltransferase activity"/>
    <property type="evidence" value="ECO:0007669"/>
    <property type="project" value="UniProtKB-UniRule"/>
</dbReference>
<comment type="similarity">
    <text evidence="4">Belongs to the GART family.</text>
</comment>
<dbReference type="CDD" id="cd08645">
    <property type="entry name" value="FMT_core_GART"/>
    <property type="match status" value="1"/>
</dbReference>
<dbReference type="NCBIfam" id="TIGR00639">
    <property type="entry name" value="PurN"/>
    <property type="match status" value="1"/>
</dbReference>
<dbReference type="FunFam" id="3.40.50.170:FF:000007">
    <property type="entry name" value="Phosphoribosylglycinamide formyltransferase"/>
    <property type="match status" value="1"/>
</dbReference>
<dbReference type="PANTHER" id="PTHR43369">
    <property type="entry name" value="PHOSPHORIBOSYLGLYCINAMIDE FORMYLTRANSFERASE"/>
    <property type="match status" value="1"/>
</dbReference>
<feature type="site" description="Raises pKa of active site His" evidence="4">
    <location>
        <position position="145"/>
    </location>
</feature>
<dbReference type="GO" id="GO:0006189">
    <property type="term" value="P:'de novo' IMP biosynthetic process"/>
    <property type="evidence" value="ECO:0007669"/>
    <property type="project" value="UniProtKB-UniRule"/>
</dbReference>
<dbReference type="HAMAP" id="MF_01930">
    <property type="entry name" value="PurN"/>
    <property type="match status" value="1"/>
</dbReference>
<feature type="binding site" evidence="4">
    <location>
        <position position="107"/>
    </location>
    <ligand>
        <name>(6R)-10-formyltetrahydrofolate</name>
        <dbReference type="ChEBI" id="CHEBI:195366"/>
    </ligand>
</feature>
<reference evidence="6 7" key="1">
    <citation type="submission" date="2018-03" db="EMBL/GenBank/DDBJ databases">
        <title>Alkalicoccus saliphilus sp. nov., isolated from a mineral pool.</title>
        <authorList>
            <person name="Zhao B."/>
        </authorList>
    </citation>
    <scope>NUCLEOTIDE SEQUENCE [LARGE SCALE GENOMIC DNA]</scope>
    <source>
        <strain evidence="6 7">6AG</strain>
    </source>
</reference>
<organism evidence="6 7">
    <name type="scientific">Alkalicoccus saliphilus</name>
    <dbReference type="NCBI Taxonomy" id="200989"/>
    <lineage>
        <taxon>Bacteria</taxon>
        <taxon>Bacillati</taxon>
        <taxon>Bacillota</taxon>
        <taxon>Bacilli</taxon>
        <taxon>Bacillales</taxon>
        <taxon>Bacillaceae</taxon>
        <taxon>Alkalicoccus</taxon>
    </lineage>
</organism>
<protein>
    <recommendedName>
        <fullName evidence="4">Phosphoribosylglycinamide formyltransferase</fullName>
        <ecNumber evidence="4">2.1.2.2</ecNumber>
    </recommendedName>
    <alternativeName>
        <fullName evidence="4">5'-phosphoribosylglycinamide transformylase</fullName>
    </alternativeName>
    <alternativeName>
        <fullName evidence="4">GAR transformylase</fullName>
        <shortName evidence="4">GART</shortName>
    </alternativeName>
</protein>
<gene>
    <name evidence="4" type="primary">purN</name>
    <name evidence="6" type="ORF">C6Y45_07355</name>
</gene>
<feature type="binding site" evidence="4">
    <location>
        <begin position="12"/>
        <end position="14"/>
    </location>
    <ligand>
        <name>N(1)-(5-phospho-beta-D-ribosyl)glycinamide</name>
        <dbReference type="ChEBI" id="CHEBI:143788"/>
    </ligand>
</feature>
<feature type="domain" description="Formyl transferase N-terminal" evidence="5">
    <location>
        <begin position="3"/>
        <end position="182"/>
    </location>
</feature>
<evidence type="ECO:0000259" key="5">
    <source>
        <dbReference type="Pfam" id="PF00551"/>
    </source>
</evidence>
<dbReference type="Pfam" id="PF00551">
    <property type="entry name" value="Formyl_trans_N"/>
    <property type="match status" value="1"/>
</dbReference>
<keyword evidence="2 4" id="KW-0808">Transferase</keyword>
<evidence type="ECO:0000256" key="3">
    <source>
        <dbReference type="ARBA" id="ARBA00022755"/>
    </source>
</evidence>
<evidence type="ECO:0000313" key="7">
    <source>
        <dbReference type="Proteomes" id="UP000240509"/>
    </source>
</evidence>
<proteinExistence type="inferred from homology"/>
<dbReference type="OrthoDB" id="9806170at2"/>
<comment type="caution">
    <text evidence="6">The sequence shown here is derived from an EMBL/GenBank/DDBJ whole genome shotgun (WGS) entry which is preliminary data.</text>
</comment>
<dbReference type="UniPathway" id="UPA00074">
    <property type="reaction ID" value="UER00126"/>
</dbReference>
<dbReference type="EMBL" id="PZJJ01000009">
    <property type="protein sequence ID" value="PTL39201.1"/>
    <property type="molecule type" value="Genomic_DNA"/>
</dbReference>
<keyword evidence="3 4" id="KW-0658">Purine biosynthesis</keyword>
<dbReference type="PANTHER" id="PTHR43369:SF2">
    <property type="entry name" value="PHOSPHORIBOSYLGLYCINAMIDE FORMYLTRANSFERASE"/>
    <property type="match status" value="1"/>
</dbReference>
<comment type="pathway">
    <text evidence="1 4">Purine metabolism; IMP biosynthesis via de novo pathway; N(2)-formyl-N(1)-(5-phospho-D-ribosyl)glycinamide from N(1)-(5-phospho-D-ribosyl)glycinamide (10-formyl THF route): step 1/1.</text>
</comment>